<dbReference type="CDD" id="cd06222">
    <property type="entry name" value="RNase_H_like"/>
    <property type="match status" value="1"/>
</dbReference>
<dbReference type="GO" id="GO:0004523">
    <property type="term" value="F:RNA-DNA hybrid ribonuclease activity"/>
    <property type="evidence" value="ECO:0007669"/>
    <property type="project" value="InterPro"/>
</dbReference>
<dbReference type="Gene3D" id="3.30.420.10">
    <property type="entry name" value="Ribonuclease H-like superfamily/Ribonuclease H"/>
    <property type="match status" value="1"/>
</dbReference>
<reference evidence="2 3" key="1">
    <citation type="submission" date="2018-10" db="EMBL/GenBank/DDBJ databases">
        <title>A high-quality apple genome assembly.</title>
        <authorList>
            <person name="Hu J."/>
        </authorList>
    </citation>
    <scope>NUCLEOTIDE SEQUENCE [LARGE SCALE GENOMIC DNA]</scope>
    <source>
        <strain evidence="3">cv. HFTH1</strain>
        <tissue evidence="2">Young leaf</tissue>
    </source>
</reference>
<comment type="caution">
    <text evidence="2">The sequence shown here is derived from an EMBL/GenBank/DDBJ whole genome shotgun (WGS) entry which is preliminary data.</text>
</comment>
<protein>
    <recommendedName>
        <fullName evidence="1">RNase H type-1 domain-containing protein</fullName>
    </recommendedName>
</protein>
<dbReference type="EMBL" id="RDQH01000342">
    <property type="protein sequence ID" value="RXH70110.1"/>
    <property type="molecule type" value="Genomic_DNA"/>
</dbReference>
<accession>A0A498HHA7</accession>
<organism evidence="2 3">
    <name type="scientific">Malus domestica</name>
    <name type="common">Apple</name>
    <name type="synonym">Pyrus malus</name>
    <dbReference type="NCBI Taxonomy" id="3750"/>
    <lineage>
        <taxon>Eukaryota</taxon>
        <taxon>Viridiplantae</taxon>
        <taxon>Streptophyta</taxon>
        <taxon>Embryophyta</taxon>
        <taxon>Tracheophyta</taxon>
        <taxon>Spermatophyta</taxon>
        <taxon>Magnoliopsida</taxon>
        <taxon>eudicotyledons</taxon>
        <taxon>Gunneridae</taxon>
        <taxon>Pentapetalae</taxon>
        <taxon>rosids</taxon>
        <taxon>fabids</taxon>
        <taxon>Rosales</taxon>
        <taxon>Rosaceae</taxon>
        <taxon>Amygdaloideae</taxon>
        <taxon>Maleae</taxon>
        <taxon>Malus</taxon>
    </lineage>
</organism>
<evidence type="ECO:0000313" key="3">
    <source>
        <dbReference type="Proteomes" id="UP000290289"/>
    </source>
</evidence>
<dbReference type="InterPro" id="IPR052929">
    <property type="entry name" value="RNase_H-like_EbsB-rel"/>
</dbReference>
<keyword evidence="3" id="KW-1185">Reference proteome</keyword>
<dbReference type="InterPro" id="IPR002156">
    <property type="entry name" value="RNaseH_domain"/>
</dbReference>
<dbReference type="PANTHER" id="PTHR47074">
    <property type="entry name" value="BNAC02G40300D PROTEIN"/>
    <property type="match status" value="1"/>
</dbReference>
<dbReference type="AlphaFoldDB" id="A0A498HHA7"/>
<dbReference type="Proteomes" id="UP000290289">
    <property type="component" value="Chromosome 16"/>
</dbReference>
<gene>
    <name evidence="2" type="ORF">DVH24_007366</name>
</gene>
<feature type="domain" description="RNase H type-1" evidence="1">
    <location>
        <begin position="8"/>
        <end position="115"/>
    </location>
</feature>
<dbReference type="GO" id="GO:0003676">
    <property type="term" value="F:nucleic acid binding"/>
    <property type="evidence" value="ECO:0007669"/>
    <property type="project" value="InterPro"/>
</dbReference>
<dbReference type="InterPro" id="IPR044730">
    <property type="entry name" value="RNase_H-like_dom_plant"/>
</dbReference>
<name>A0A498HHA7_MALDO</name>
<evidence type="ECO:0000259" key="1">
    <source>
        <dbReference type="Pfam" id="PF13456"/>
    </source>
</evidence>
<dbReference type="InterPro" id="IPR036397">
    <property type="entry name" value="RNaseH_sf"/>
</dbReference>
<proteinExistence type="predicted"/>
<sequence>MINPFCISAVFRDEASNYAGGFICQISPTLNPTMVELLALRDDVYWVVQRNLPQIIVKSDSLQVVQAIGSLKQGSSHMDLLVEDIRASLRIFEDSQVCYVCRTTNVAAHFVAKLAISYTSNFCWFEEPPNLMVETLLESV</sequence>
<dbReference type="PANTHER" id="PTHR47074:SF48">
    <property type="entry name" value="POLYNUCLEOTIDYL TRANSFERASE, RIBONUCLEASE H-LIKE SUPERFAMILY PROTEIN"/>
    <property type="match status" value="1"/>
</dbReference>
<dbReference type="Pfam" id="PF13456">
    <property type="entry name" value="RVT_3"/>
    <property type="match status" value="1"/>
</dbReference>
<evidence type="ECO:0000313" key="2">
    <source>
        <dbReference type="EMBL" id="RXH70110.1"/>
    </source>
</evidence>